<evidence type="ECO:0000256" key="1">
    <source>
        <dbReference type="SAM" id="MobiDB-lite"/>
    </source>
</evidence>
<organism evidence="2 3">
    <name type="scientific">Coraliomargarita algicola</name>
    <dbReference type="NCBI Taxonomy" id="3092156"/>
    <lineage>
        <taxon>Bacteria</taxon>
        <taxon>Pseudomonadati</taxon>
        <taxon>Verrucomicrobiota</taxon>
        <taxon>Opitutia</taxon>
        <taxon>Puniceicoccales</taxon>
        <taxon>Coraliomargaritaceae</taxon>
        <taxon>Coraliomargarita</taxon>
    </lineage>
</organism>
<dbReference type="RefSeq" id="WP_319833859.1">
    <property type="nucleotide sequence ID" value="NZ_CP138858.1"/>
</dbReference>
<protein>
    <submittedName>
        <fullName evidence="2">Right-handed parallel beta-helix repeat-containing protein</fullName>
    </submittedName>
</protein>
<keyword evidence="3" id="KW-1185">Reference proteome</keyword>
<accession>A0ABZ0RLP5</accession>
<dbReference type="SUPFAM" id="SSF51126">
    <property type="entry name" value="Pectin lyase-like"/>
    <property type="match status" value="1"/>
</dbReference>
<reference evidence="2 3" key="1">
    <citation type="submission" date="2023-11" db="EMBL/GenBank/DDBJ databases">
        <title>Coraliomargarita sp. nov., isolated from marine algae.</title>
        <authorList>
            <person name="Lee J.K."/>
            <person name="Baek J.H."/>
            <person name="Kim J.M."/>
            <person name="Choi D.G."/>
            <person name="Jeon C.O."/>
        </authorList>
    </citation>
    <scope>NUCLEOTIDE SEQUENCE [LARGE SCALE GENOMIC DNA]</scope>
    <source>
        <strain evidence="2 3">J2-16</strain>
    </source>
</reference>
<dbReference type="InterPro" id="IPR012334">
    <property type="entry name" value="Pectin_lyas_fold"/>
</dbReference>
<sequence length="387" mass="43191">MPPEPDQSIVKIAALEDYPDNYFAGAVYSGMHGRNPFTACTGRILSTEGEVVKVFAFGHRPWNKQNTTRMGAGKGYIINCLAALDAPEEWFWDPEQKRLYLYVPGAVGASAIELRHRLWGLDLRERKNVVVEGLHFKAASIRMDDAVGCEVRDCEVLYPSPWTAFMATDYGGRVDASCGVYVSGQGNRLWRNRIAHSWGGGVRMEGSDNILEQCLIEDIGWLGRRTAGVQVWGLRNHVLRNVIRRVGNSGIDGGQRGFGVGRFGWESDVRFNLVMDLAYLASHDVGGYYVNTQGLPEPLKQVIAYNTFTGFQGYGFGVHAAGLVYSDNGTQRLIAHGNVSELKFRRRGGIDVISREAWEREKARKIEETERERAEKQKARALNATVD</sequence>
<name>A0ABZ0RLP5_9BACT</name>
<feature type="compositionally biased region" description="Basic and acidic residues" evidence="1">
    <location>
        <begin position="363"/>
        <end position="378"/>
    </location>
</feature>
<dbReference type="EMBL" id="CP138858">
    <property type="protein sequence ID" value="WPJ97007.1"/>
    <property type="molecule type" value="Genomic_DNA"/>
</dbReference>
<feature type="region of interest" description="Disordered" evidence="1">
    <location>
        <begin position="363"/>
        <end position="387"/>
    </location>
</feature>
<dbReference type="InterPro" id="IPR011050">
    <property type="entry name" value="Pectin_lyase_fold/virulence"/>
</dbReference>
<dbReference type="Proteomes" id="UP001324993">
    <property type="component" value="Chromosome"/>
</dbReference>
<evidence type="ECO:0000313" key="3">
    <source>
        <dbReference type="Proteomes" id="UP001324993"/>
    </source>
</evidence>
<evidence type="ECO:0000313" key="2">
    <source>
        <dbReference type="EMBL" id="WPJ97007.1"/>
    </source>
</evidence>
<gene>
    <name evidence="2" type="ORF">SH580_04710</name>
</gene>
<dbReference type="Gene3D" id="2.160.20.10">
    <property type="entry name" value="Single-stranded right-handed beta-helix, Pectin lyase-like"/>
    <property type="match status" value="1"/>
</dbReference>
<proteinExistence type="predicted"/>